<dbReference type="AlphaFoldDB" id="A0A1Y6ITY0"/>
<keyword evidence="1" id="KW-0378">Hydrolase</keyword>
<name>A0A1Y6ITY0_9VIBR</name>
<dbReference type="EMBL" id="FXXI01000001">
    <property type="protein sequence ID" value="SMR99942.1"/>
    <property type="molecule type" value="Genomic_DNA"/>
</dbReference>
<evidence type="ECO:0000313" key="2">
    <source>
        <dbReference type="EMBL" id="SMR99942.1"/>
    </source>
</evidence>
<dbReference type="InterPro" id="IPR036514">
    <property type="entry name" value="SGNH_hydro_sf"/>
</dbReference>
<keyword evidence="4" id="KW-1185">Reference proteome</keyword>
<dbReference type="Proteomes" id="UP001283366">
    <property type="component" value="Unassembled WGS sequence"/>
</dbReference>
<organism evidence="2 3">
    <name type="scientific">Vibrio mangrovi</name>
    <dbReference type="NCBI Taxonomy" id="474394"/>
    <lineage>
        <taxon>Bacteria</taxon>
        <taxon>Pseudomonadati</taxon>
        <taxon>Pseudomonadota</taxon>
        <taxon>Gammaproteobacteria</taxon>
        <taxon>Vibrionales</taxon>
        <taxon>Vibrionaceae</taxon>
        <taxon>Vibrio</taxon>
    </lineage>
</organism>
<dbReference type="CDD" id="cd00229">
    <property type="entry name" value="SGNH_hydrolase"/>
    <property type="match status" value="1"/>
</dbReference>
<proteinExistence type="predicted"/>
<dbReference type="EMBL" id="JAWRCO010000001">
    <property type="protein sequence ID" value="MDW6003270.1"/>
    <property type="molecule type" value="Genomic_DNA"/>
</dbReference>
<accession>A0A1Y6ITY0</accession>
<dbReference type="RefSeq" id="WP_143693131.1">
    <property type="nucleotide sequence ID" value="NZ_AP024883.1"/>
</dbReference>
<gene>
    <name evidence="1" type="ORF">SBX37_10465</name>
    <name evidence="2" type="ORF">VIM7927_01180</name>
</gene>
<dbReference type="GO" id="GO:0016788">
    <property type="term" value="F:hydrolase activity, acting on ester bonds"/>
    <property type="evidence" value="ECO:0007669"/>
    <property type="project" value="UniProtKB-ARBA"/>
</dbReference>
<evidence type="ECO:0000313" key="4">
    <source>
        <dbReference type="Proteomes" id="UP001283366"/>
    </source>
</evidence>
<evidence type="ECO:0000313" key="1">
    <source>
        <dbReference type="EMBL" id="MDW6003270.1"/>
    </source>
</evidence>
<reference evidence="2 3" key="1">
    <citation type="submission" date="2017-05" db="EMBL/GenBank/DDBJ databases">
        <authorList>
            <person name="Song R."/>
            <person name="Chenine A.L."/>
            <person name="Ruprecht R.M."/>
        </authorList>
    </citation>
    <scope>NUCLEOTIDE SEQUENCE [LARGE SCALE GENOMIC DNA]</scope>
    <source>
        <strain evidence="2 3">CECT 7927</strain>
    </source>
</reference>
<sequence>MRKIKLIIAFITVVFLFILLLNGGGDLLISMRSYIHRDEVRFLQSLPDNLDRRTYAKYYVDTRKLKYRHIPYIGNIVVPGSYGIYDIDQSGRRVVQNQIEKKPPTKKLLVLGASQSFGYYNSSDTTLVSYLSALLPDYEIDNYSSPGQTVSQNLENWKRIEHLRKKHYDLAIIVNGTFDYFDECKRVTWVDMQQKNKPVLYKTPALVSIFNMIKTKLWNKSDEFELINLCNTDYYQKMMSEKIFHSFENILHYGSELDTKTFVFIPPALWGNQANISNIKSGLSPEEISSFTKIASMLSKASGTNNHIVDFSHVFDHRPEEFFLDFNAHLIPEGNQILAHEMVRYIKENNYF</sequence>
<dbReference type="Proteomes" id="UP000196125">
    <property type="component" value="Unassembled WGS sequence"/>
</dbReference>
<dbReference type="Gene3D" id="3.40.50.1110">
    <property type="entry name" value="SGNH hydrolase"/>
    <property type="match status" value="1"/>
</dbReference>
<protein>
    <submittedName>
        <fullName evidence="1">SGNH/GDSL hydrolase family protein</fullName>
    </submittedName>
</protein>
<dbReference type="SUPFAM" id="SSF52266">
    <property type="entry name" value="SGNH hydrolase"/>
    <property type="match status" value="1"/>
</dbReference>
<reference evidence="1 4" key="2">
    <citation type="submission" date="2023-11" db="EMBL/GenBank/DDBJ databases">
        <title>Plant-associative lifestyle of Vibrio porteresiae and its evolutionary dynamics.</title>
        <authorList>
            <person name="Rameshkumar N."/>
            <person name="Kirti K."/>
        </authorList>
    </citation>
    <scope>NUCLEOTIDE SEQUENCE [LARGE SCALE GENOMIC DNA]</scope>
    <source>
        <strain evidence="1 4">MSSRF38</strain>
    </source>
</reference>
<evidence type="ECO:0000313" key="3">
    <source>
        <dbReference type="Proteomes" id="UP000196125"/>
    </source>
</evidence>
<dbReference type="OrthoDB" id="5872426at2"/>